<accession>X1LRI7</accession>
<comment type="caution">
    <text evidence="1">The sequence shown here is derived from an EMBL/GenBank/DDBJ whole genome shotgun (WGS) entry which is preliminary data.</text>
</comment>
<gene>
    <name evidence="1" type="ORF">S06H3_24197</name>
</gene>
<proteinExistence type="predicted"/>
<sequence>GHGGDEVFININGNNIELQQAITDGDFDSFYW</sequence>
<feature type="non-terminal residue" evidence="1">
    <location>
        <position position="1"/>
    </location>
</feature>
<protein>
    <submittedName>
        <fullName evidence="1">Uncharacterized protein</fullName>
    </submittedName>
</protein>
<name>X1LRI7_9ZZZZ</name>
<organism evidence="1">
    <name type="scientific">marine sediment metagenome</name>
    <dbReference type="NCBI Taxonomy" id="412755"/>
    <lineage>
        <taxon>unclassified sequences</taxon>
        <taxon>metagenomes</taxon>
        <taxon>ecological metagenomes</taxon>
    </lineage>
</organism>
<dbReference type="AlphaFoldDB" id="X1LRI7"/>
<reference evidence="1" key="1">
    <citation type="journal article" date="2014" name="Front. Microbiol.">
        <title>High frequency of phylogenetically diverse reductive dehalogenase-homologous genes in deep subseafloor sedimentary metagenomes.</title>
        <authorList>
            <person name="Kawai M."/>
            <person name="Futagami T."/>
            <person name="Toyoda A."/>
            <person name="Takaki Y."/>
            <person name="Nishi S."/>
            <person name="Hori S."/>
            <person name="Arai W."/>
            <person name="Tsubouchi T."/>
            <person name="Morono Y."/>
            <person name="Uchiyama I."/>
            <person name="Ito T."/>
            <person name="Fujiyama A."/>
            <person name="Inagaki F."/>
            <person name="Takami H."/>
        </authorList>
    </citation>
    <scope>NUCLEOTIDE SEQUENCE</scope>
    <source>
        <strain evidence="1">Expedition CK06-06</strain>
    </source>
</reference>
<evidence type="ECO:0000313" key="1">
    <source>
        <dbReference type="EMBL" id="GAI21957.1"/>
    </source>
</evidence>
<dbReference type="EMBL" id="BARV01013378">
    <property type="protein sequence ID" value="GAI21957.1"/>
    <property type="molecule type" value="Genomic_DNA"/>
</dbReference>